<dbReference type="Proteomes" id="UP000018733">
    <property type="component" value="Unassembled WGS sequence"/>
</dbReference>
<protein>
    <submittedName>
        <fullName evidence="2">NAD-dependent dehydratase</fullName>
    </submittedName>
</protein>
<evidence type="ECO:0000259" key="1">
    <source>
        <dbReference type="Pfam" id="PF13460"/>
    </source>
</evidence>
<name>V8QRK8_9BURK</name>
<sequence length="219" mass="22886">MKKVFIVGGSGKIARLLAQQLSARGHLPQSLHRRAEQAEELAALGAEPISGDLLALDATALAGLMKGSDVVVFSAGAGGKGGPEMTNAIDGRGLEVSVAAAIDAGIRRFILVSAFPEAGRGRTVSDTFENYMTVKKHADVHLAETDLDWVIVRPGTLVDKAGTGKVRAGLAIPYGDIPRGDVAATLLEIIERPQVNRIIIELTGGDIPVDQAIQQLVPA</sequence>
<keyword evidence="3" id="KW-1185">Reference proteome</keyword>
<dbReference type="AlphaFoldDB" id="V8QRK8"/>
<accession>V8QRK8</accession>
<evidence type="ECO:0000313" key="2">
    <source>
        <dbReference type="EMBL" id="ETF02596.1"/>
    </source>
</evidence>
<proteinExistence type="predicted"/>
<dbReference type="OrthoDB" id="5292533at2"/>
<comment type="caution">
    <text evidence="2">The sequence shown here is derived from an EMBL/GenBank/DDBJ whole genome shotgun (WGS) entry which is preliminary data.</text>
</comment>
<dbReference type="Gene3D" id="3.40.50.720">
    <property type="entry name" value="NAD(P)-binding Rossmann-like Domain"/>
    <property type="match status" value="1"/>
</dbReference>
<dbReference type="HOGENOM" id="CLU_025711_1_1_4"/>
<dbReference type="InterPro" id="IPR016040">
    <property type="entry name" value="NAD(P)-bd_dom"/>
</dbReference>
<dbReference type="Pfam" id="PF13460">
    <property type="entry name" value="NAD_binding_10"/>
    <property type="match status" value="1"/>
</dbReference>
<dbReference type="PANTHER" id="PTHR15020">
    <property type="entry name" value="FLAVIN REDUCTASE-RELATED"/>
    <property type="match status" value="1"/>
</dbReference>
<dbReference type="InterPro" id="IPR036291">
    <property type="entry name" value="NAD(P)-bd_dom_sf"/>
</dbReference>
<evidence type="ECO:0000313" key="3">
    <source>
        <dbReference type="Proteomes" id="UP000018733"/>
    </source>
</evidence>
<dbReference type="PATRIC" id="fig|1424334.3.peg.1391"/>
<dbReference type="eggNOG" id="COG0702">
    <property type="taxonomic scope" value="Bacteria"/>
</dbReference>
<gene>
    <name evidence="2" type="ORF">W822_06965</name>
</gene>
<feature type="domain" description="NAD(P)-binding" evidence="1">
    <location>
        <begin position="8"/>
        <end position="193"/>
    </location>
</feature>
<dbReference type="PANTHER" id="PTHR15020:SF50">
    <property type="entry name" value="UPF0659 PROTEIN YMR090W"/>
    <property type="match status" value="1"/>
</dbReference>
<dbReference type="RefSeq" id="WP_024004376.1">
    <property type="nucleotide sequence ID" value="NZ_KI650979.1"/>
</dbReference>
<dbReference type="EMBL" id="AYXT01000009">
    <property type="protein sequence ID" value="ETF02596.1"/>
    <property type="molecule type" value="Genomic_DNA"/>
</dbReference>
<reference evidence="2 3" key="1">
    <citation type="journal article" date="2014" name="Genome Announc.">
        <title>Draft Genome Sequence of Advenella kashmirensis Strain W13003, a Polycyclic Aromatic Hydrocarbon-Degrading Bacterium.</title>
        <authorList>
            <person name="Wang X."/>
            <person name="Jin D."/>
            <person name="Zhou L."/>
            <person name="Wu L."/>
            <person name="An W."/>
            <person name="Zhao L."/>
        </authorList>
    </citation>
    <scope>NUCLEOTIDE SEQUENCE [LARGE SCALE GENOMIC DNA]</scope>
    <source>
        <strain evidence="2 3">W13003</strain>
    </source>
</reference>
<dbReference type="STRING" id="1424334.W822_06965"/>
<dbReference type="SUPFAM" id="SSF51735">
    <property type="entry name" value="NAD(P)-binding Rossmann-fold domains"/>
    <property type="match status" value="1"/>
</dbReference>
<organism evidence="2 3">
    <name type="scientific">Advenella kashmirensis W13003</name>
    <dbReference type="NCBI Taxonomy" id="1424334"/>
    <lineage>
        <taxon>Bacteria</taxon>
        <taxon>Pseudomonadati</taxon>
        <taxon>Pseudomonadota</taxon>
        <taxon>Betaproteobacteria</taxon>
        <taxon>Burkholderiales</taxon>
        <taxon>Alcaligenaceae</taxon>
    </lineage>
</organism>